<dbReference type="Pfam" id="PF00857">
    <property type="entry name" value="Isochorismatase"/>
    <property type="match status" value="1"/>
</dbReference>
<evidence type="ECO:0000256" key="5">
    <source>
        <dbReference type="ARBA" id="ARBA00022801"/>
    </source>
</evidence>
<sequence length="295" mass="31501">MPTAGQLPQPAVPWVSDPSRSALLVHDMQKHFLRPFGAGQEPATTLVANVATLITLARKLSIPVYYTAQLAHQQPADRALLNDFWGPGIGANEDGARIIDELAPQPGDAVLTKWRYSAFQRSDLAETLRATGRDQLIITGVYAHIGCQVSAADAFMNDFQAFLVSDAVADFSAAHHAQALAWVAGRCGVVTPTESLVATWAQRQALAASAVVNVSERVRAYVAELMYVDAASIGDHDDLMELGLDSIRIMDLVETLRADGLAASFEVLAGAATVHEWAKALELATSELTTVGVNA</sequence>
<dbReference type="PRINTS" id="PR01398">
    <property type="entry name" value="ISCHRISMTASE"/>
</dbReference>
<dbReference type="PROSITE" id="PS00012">
    <property type="entry name" value="PHOSPHOPANTETHEINE"/>
    <property type="match status" value="1"/>
</dbReference>
<dbReference type="SUPFAM" id="SSF47336">
    <property type="entry name" value="ACP-like"/>
    <property type="match status" value="1"/>
</dbReference>
<evidence type="ECO:0000256" key="7">
    <source>
        <dbReference type="PIRSR" id="PIRSR001111-50"/>
    </source>
</evidence>
<comment type="caution">
    <text evidence="9">The sequence shown here is derived from an EMBL/GenBank/DDBJ whole genome shotgun (WGS) entry which is preliminary data.</text>
</comment>
<evidence type="ECO:0000313" key="10">
    <source>
        <dbReference type="Proteomes" id="UP000237061"/>
    </source>
</evidence>
<dbReference type="PANTHER" id="PTHR43540">
    <property type="entry name" value="PEROXYUREIDOACRYLATE/UREIDOACRYLATE AMIDOHYDROLASE-RELATED"/>
    <property type="match status" value="1"/>
</dbReference>
<dbReference type="InterPro" id="IPR036380">
    <property type="entry name" value="Isochorismatase-like_sf"/>
</dbReference>
<dbReference type="Pfam" id="PF00550">
    <property type="entry name" value="PP-binding"/>
    <property type="match status" value="1"/>
</dbReference>
<keyword evidence="10" id="KW-1185">Reference proteome</keyword>
<evidence type="ECO:0000256" key="1">
    <source>
        <dbReference type="ARBA" id="ARBA00004924"/>
    </source>
</evidence>
<evidence type="ECO:0000256" key="6">
    <source>
        <dbReference type="ARBA" id="ARBA00048590"/>
    </source>
</evidence>
<dbReference type="Proteomes" id="UP000237061">
    <property type="component" value="Unassembled WGS sequence"/>
</dbReference>
<dbReference type="SUPFAM" id="SSF52499">
    <property type="entry name" value="Isochorismatase-like hydrolases"/>
    <property type="match status" value="1"/>
</dbReference>
<dbReference type="EMBL" id="PPXC01000020">
    <property type="protein sequence ID" value="POH71926.1"/>
    <property type="molecule type" value="Genomic_DNA"/>
</dbReference>
<gene>
    <name evidence="9" type="ORF">CVS27_18530</name>
</gene>
<dbReference type="InterPro" id="IPR006162">
    <property type="entry name" value="Ppantetheine_attach_site"/>
</dbReference>
<comment type="cofactor">
    <cofactor evidence="7">
        <name>pantetheine 4'-phosphate</name>
        <dbReference type="ChEBI" id="CHEBI:47942"/>
    </cofactor>
    <text evidence="7">Binds 1 phosphopantetheine covalently.</text>
</comment>
<dbReference type="PANTHER" id="PTHR43540:SF3">
    <property type="entry name" value="ENTEROBACTIN SYNTHASE COMPONENT B"/>
    <property type="match status" value="1"/>
</dbReference>
<dbReference type="PIRSF" id="PIRSF001111">
    <property type="entry name" value="Isochorismatase"/>
    <property type="match status" value="1"/>
</dbReference>
<dbReference type="GO" id="GO:0008908">
    <property type="term" value="F:isochorismatase activity"/>
    <property type="evidence" value="ECO:0007669"/>
    <property type="project" value="UniProtKB-EC"/>
</dbReference>
<accession>A0A2S3ZRR1</accession>
<organism evidence="9 10">
    <name type="scientific">Arthrobacter glacialis</name>
    <dbReference type="NCBI Taxonomy" id="1664"/>
    <lineage>
        <taxon>Bacteria</taxon>
        <taxon>Bacillati</taxon>
        <taxon>Actinomycetota</taxon>
        <taxon>Actinomycetes</taxon>
        <taxon>Micrococcales</taxon>
        <taxon>Micrococcaceae</taxon>
        <taxon>Arthrobacter</taxon>
    </lineage>
</organism>
<comment type="catalytic activity">
    <reaction evidence="6">
        <text>isochorismate + H2O = (2S,3S)-2,3-dihydroxy-2,3-dihydrobenzoate + pyruvate</text>
        <dbReference type="Rhea" id="RHEA:11112"/>
        <dbReference type="ChEBI" id="CHEBI:15361"/>
        <dbReference type="ChEBI" id="CHEBI:15377"/>
        <dbReference type="ChEBI" id="CHEBI:29780"/>
        <dbReference type="ChEBI" id="CHEBI:58764"/>
        <dbReference type="EC" id="3.3.2.1"/>
    </reaction>
</comment>
<dbReference type="InterPro" id="IPR000868">
    <property type="entry name" value="Isochorismatase-like_dom"/>
</dbReference>
<dbReference type="EC" id="3.3.2.1" evidence="2"/>
<keyword evidence="4 7" id="KW-0597">Phosphoprotein</keyword>
<feature type="modified residue" description="O-(pantetheine 4'-phosphoryl)serine" evidence="7">
    <location>
        <position position="246"/>
    </location>
</feature>
<dbReference type="InterPro" id="IPR009081">
    <property type="entry name" value="PP-bd_ACP"/>
</dbReference>
<reference evidence="9 10" key="1">
    <citation type="submission" date="2018-01" db="EMBL/GenBank/DDBJ databases">
        <title>Arthrobacter sp. nov., from glaciers in China.</title>
        <authorList>
            <person name="Liu Q."/>
            <person name="Xin Y.-H."/>
        </authorList>
    </citation>
    <scope>NUCLEOTIDE SEQUENCE [LARGE SCALE GENOMIC DNA]</scope>
    <source>
        <strain evidence="9 10">HLT2-12-2</strain>
    </source>
</reference>
<dbReference type="InterPro" id="IPR050272">
    <property type="entry name" value="Isochorismatase-like_hydrls"/>
</dbReference>
<feature type="domain" description="Carrier" evidence="8">
    <location>
        <begin position="212"/>
        <end position="285"/>
    </location>
</feature>
<evidence type="ECO:0000256" key="4">
    <source>
        <dbReference type="ARBA" id="ARBA00022553"/>
    </source>
</evidence>
<dbReference type="PROSITE" id="PS50075">
    <property type="entry name" value="CARRIER"/>
    <property type="match status" value="1"/>
</dbReference>
<dbReference type="AlphaFoldDB" id="A0A2S3ZRR1"/>
<dbReference type="InterPro" id="IPR016291">
    <property type="entry name" value="Isochorismatase"/>
</dbReference>
<dbReference type="Gene3D" id="1.10.1200.10">
    <property type="entry name" value="ACP-like"/>
    <property type="match status" value="1"/>
</dbReference>
<comment type="pathway">
    <text evidence="1">Siderophore biosynthesis.</text>
</comment>
<keyword evidence="3 7" id="KW-0596">Phosphopantetheine</keyword>
<evidence type="ECO:0000256" key="3">
    <source>
        <dbReference type="ARBA" id="ARBA00022450"/>
    </source>
</evidence>
<keyword evidence="5" id="KW-0378">Hydrolase</keyword>
<name>A0A2S3ZRR1_ARTGL</name>
<protein>
    <recommendedName>
        <fullName evidence="2">isochorismatase</fullName>
        <ecNumber evidence="2">3.3.2.1</ecNumber>
    </recommendedName>
</protein>
<evidence type="ECO:0000256" key="2">
    <source>
        <dbReference type="ARBA" id="ARBA00012100"/>
    </source>
</evidence>
<evidence type="ECO:0000313" key="9">
    <source>
        <dbReference type="EMBL" id="POH71926.1"/>
    </source>
</evidence>
<evidence type="ECO:0000259" key="8">
    <source>
        <dbReference type="PROSITE" id="PS50075"/>
    </source>
</evidence>
<dbReference type="Gene3D" id="3.40.50.850">
    <property type="entry name" value="Isochorismatase-like"/>
    <property type="match status" value="1"/>
</dbReference>
<dbReference type="InterPro" id="IPR036736">
    <property type="entry name" value="ACP-like_sf"/>
</dbReference>
<proteinExistence type="predicted"/>